<evidence type="ECO:0000259" key="7">
    <source>
        <dbReference type="PROSITE" id="PS51935"/>
    </source>
</evidence>
<accession>A0A0J8D7L2</accession>
<dbReference type="RefSeq" id="WP_048570652.1">
    <property type="nucleotide sequence ID" value="NZ_LFVU01000026.1"/>
</dbReference>
<dbReference type="GO" id="GO:0008234">
    <property type="term" value="F:cysteine-type peptidase activity"/>
    <property type="evidence" value="ECO:0007669"/>
    <property type="project" value="UniProtKB-KW"/>
</dbReference>
<keyword evidence="2" id="KW-0645">Protease</keyword>
<evidence type="ECO:0000313" key="9">
    <source>
        <dbReference type="Proteomes" id="UP000036756"/>
    </source>
</evidence>
<gene>
    <name evidence="8" type="primary">mepH</name>
    <name evidence="8" type="ORF">CLCY_3c02910</name>
</gene>
<dbReference type="OrthoDB" id="9808890at2"/>
<feature type="chain" id="PRO_5005296159" evidence="5">
    <location>
        <begin position="25"/>
        <end position="228"/>
    </location>
</feature>
<dbReference type="Gene3D" id="2.30.30.40">
    <property type="entry name" value="SH3 Domains"/>
    <property type="match status" value="1"/>
</dbReference>
<dbReference type="Gene3D" id="3.90.1720.10">
    <property type="entry name" value="endopeptidase domain like (from Nostoc punctiforme)"/>
    <property type="match status" value="1"/>
</dbReference>
<dbReference type="SUPFAM" id="SSF54001">
    <property type="entry name" value="Cysteine proteinases"/>
    <property type="match status" value="1"/>
</dbReference>
<feature type="domain" description="SH3b" evidence="6">
    <location>
        <begin position="31"/>
        <end position="95"/>
    </location>
</feature>
<dbReference type="PANTHER" id="PTHR47053">
    <property type="entry name" value="MUREIN DD-ENDOPEPTIDASE MEPH-RELATED"/>
    <property type="match status" value="1"/>
</dbReference>
<dbReference type="EC" id="3.4.-.-" evidence="8"/>
<dbReference type="STRING" id="1121307.CLCY_3c02910"/>
<dbReference type="PROSITE" id="PS51781">
    <property type="entry name" value="SH3B"/>
    <property type="match status" value="1"/>
</dbReference>
<dbReference type="EMBL" id="LFVU01000026">
    <property type="protein sequence ID" value="KMT22020.1"/>
    <property type="molecule type" value="Genomic_DNA"/>
</dbReference>
<dbReference type="AlphaFoldDB" id="A0A0J8D7L2"/>
<evidence type="ECO:0000256" key="3">
    <source>
        <dbReference type="ARBA" id="ARBA00022801"/>
    </source>
</evidence>
<dbReference type="GO" id="GO:0006508">
    <property type="term" value="P:proteolysis"/>
    <property type="evidence" value="ECO:0007669"/>
    <property type="project" value="UniProtKB-KW"/>
</dbReference>
<evidence type="ECO:0000256" key="2">
    <source>
        <dbReference type="ARBA" id="ARBA00022670"/>
    </source>
</evidence>
<name>A0A0J8D7L2_CLOCY</name>
<feature type="signal peptide" evidence="5">
    <location>
        <begin position="1"/>
        <end position="24"/>
    </location>
</feature>
<dbReference type="InterPro" id="IPR038765">
    <property type="entry name" value="Papain-like_cys_pep_sf"/>
</dbReference>
<dbReference type="PANTHER" id="PTHR47053:SF1">
    <property type="entry name" value="MUREIN DD-ENDOPEPTIDASE MEPH-RELATED"/>
    <property type="match status" value="1"/>
</dbReference>
<proteinExistence type="inferred from homology"/>
<keyword evidence="3 8" id="KW-0378">Hydrolase</keyword>
<evidence type="ECO:0000259" key="6">
    <source>
        <dbReference type="PROSITE" id="PS51781"/>
    </source>
</evidence>
<evidence type="ECO:0000256" key="4">
    <source>
        <dbReference type="ARBA" id="ARBA00022807"/>
    </source>
</evidence>
<comment type="similarity">
    <text evidence="1">Belongs to the peptidase C40 family.</text>
</comment>
<organism evidence="8 9">
    <name type="scientific">Clostridium cylindrosporum DSM 605</name>
    <dbReference type="NCBI Taxonomy" id="1121307"/>
    <lineage>
        <taxon>Bacteria</taxon>
        <taxon>Bacillati</taxon>
        <taxon>Bacillota</taxon>
        <taxon>Clostridia</taxon>
        <taxon>Eubacteriales</taxon>
        <taxon>Clostridiaceae</taxon>
        <taxon>Clostridium</taxon>
    </lineage>
</organism>
<sequence>MLKIKKLIPMAAIMIMLTCSSVFASGVSLINKTATITVGGLNVRKTPKIESGNVISTVSKGANFQIVGQQSGWYKIKLSSNKYGWVSSKYVKLNSQVSKEEAEKVKRDKIVKLAKAQIGKPYVWGAQGPRSFDCSGLVTYVYKNAGDIKAPRTSAEQSKMGTTVKRSNLKPGDLVFSSTNGTGRVSHVGIYVGSGQMIHAPRAGSVVQKTSINTTYWNKAYLWSKDII</sequence>
<dbReference type="PROSITE" id="PS51935">
    <property type="entry name" value="NLPC_P60"/>
    <property type="match status" value="1"/>
</dbReference>
<evidence type="ECO:0000256" key="1">
    <source>
        <dbReference type="ARBA" id="ARBA00007074"/>
    </source>
</evidence>
<dbReference type="SMART" id="SM00287">
    <property type="entry name" value="SH3b"/>
    <property type="match status" value="1"/>
</dbReference>
<dbReference type="InterPro" id="IPR000064">
    <property type="entry name" value="NLP_P60_dom"/>
</dbReference>
<evidence type="ECO:0000313" key="8">
    <source>
        <dbReference type="EMBL" id="KMT22020.1"/>
    </source>
</evidence>
<comment type="caution">
    <text evidence="8">The sequence shown here is derived from an EMBL/GenBank/DDBJ whole genome shotgun (WGS) entry which is preliminary data.</text>
</comment>
<dbReference type="Pfam" id="PF08239">
    <property type="entry name" value="SH3_3"/>
    <property type="match status" value="1"/>
</dbReference>
<keyword evidence="4" id="KW-0788">Thiol protease</keyword>
<dbReference type="Proteomes" id="UP000036756">
    <property type="component" value="Unassembled WGS sequence"/>
</dbReference>
<dbReference type="InterPro" id="IPR051202">
    <property type="entry name" value="Peptidase_C40"/>
</dbReference>
<dbReference type="PATRIC" id="fig|1121307.3.peg.1645"/>
<dbReference type="InterPro" id="IPR003646">
    <property type="entry name" value="SH3-like_bac-type"/>
</dbReference>
<keyword evidence="5" id="KW-0732">Signal</keyword>
<dbReference type="Pfam" id="PF00877">
    <property type="entry name" value="NLPC_P60"/>
    <property type="match status" value="1"/>
</dbReference>
<evidence type="ECO:0000256" key="5">
    <source>
        <dbReference type="SAM" id="SignalP"/>
    </source>
</evidence>
<reference evidence="8 9" key="1">
    <citation type="submission" date="2015-06" db="EMBL/GenBank/DDBJ databases">
        <title>Draft genome sequence of the purine-degrading Clostridium cylindrosporum HC-1 (DSM 605).</title>
        <authorList>
            <person name="Poehlein A."/>
            <person name="Schiel-Bengelsdorf B."/>
            <person name="Bengelsdorf F."/>
            <person name="Daniel R."/>
            <person name="Duerre P."/>
        </authorList>
    </citation>
    <scope>NUCLEOTIDE SEQUENCE [LARGE SCALE GENOMIC DNA]</scope>
    <source>
        <strain evidence="8 9">DSM 605</strain>
    </source>
</reference>
<protein>
    <submittedName>
        <fullName evidence="8">Murein DD-endopeptidase MepH</fullName>
        <ecNumber evidence="8">3.4.-.-</ecNumber>
    </submittedName>
</protein>
<keyword evidence="9" id="KW-1185">Reference proteome</keyword>
<feature type="domain" description="NlpC/P60" evidence="7">
    <location>
        <begin position="104"/>
        <end position="228"/>
    </location>
</feature>